<name>A0A2Y9C8Q8_9RHOB</name>
<dbReference type="Pfam" id="PF05035">
    <property type="entry name" value="DGOK"/>
    <property type="match status" value="1"/>
</dbReference>
<dbReference type="InterPro" id="IPR042258">
    <property type="entry name" value="DGOK_N"/>
</dbReference>
<dbReference type="AlphaFoldDB" id="A0A2Y9C8Q8"/>
<dbReference type="Gene3D" id="3.30.420.310">
    <property type="entry name" value="2-keto-3-deoxy-galactonokinase, C-terminal domain"/>
    <property type="match status" value="1"/>
</dbReference>
<dbReference type="RefSeq" id="WP_109565695.1">
    <property type="nucleotide sequence ID" value="NZ_QGDJ01000011.1"/>
</dbReference>
<organism evidence="2 4">
    <name type="scientific">Jannaschia seohaensis</name>
    <dbReference type="NCBI Taxonomy" id="475081"/>
    <lineage>
        <taxon>Bacteria</taxon>
        <taxon>Pseudomonadati</taxon>
        <taxon>Pseudomonadota</taxon>
        <taxon>Alphaproteobacteria</taxon>
        <taxon>Rhodobacterales</taxon>
        <taxon>Roseobacteraceae</taxon>
        <taxon>Jannaschia</taxon>
    </lineage>
</organism>
<evidence type="ECO:0000313" key="4">
    <source>
        <dbReference type="Proteomes" id="UP000251571"/>
    </source>
</evidence>
<dbReference type="EMBL" id="QGDJ01000011">
    <property type="protein sequence ID" value="PWJ15094.1"/>
    <property type="molecule type" value="Genomic_DNA"/>
</dbReference>
<dbReference type="InterPro" id="IPR042257">
    <property type="entry name" value="DGOK_C"/>
</dbReference>
<dbReference type="GO" id="GO:0034194">
    <property type="term" value="P:D-galactonate catabolic process"/>
    <property type="evidence" value="ECO:0007669"/>
    <property type="project" value="InterPro"/>
</dbReference>
<dbReference type="EMBL" id="UETC01000011">
    <property type="protein sequence ID" value="SSA49943.1"/>
    <property type="molecule type" value="Genomic_DNA"/>
</dbReference>
<dbReference type="GO" id="GO:0008671">
    <property type="term" value="F:2-dehydro-3-deoxygalactonokinase activity"/>
    <property type="evidence" value="ECO:0007669"/>
    <property type="project" value="InterPro"/>
</dbReference>
<dbReference type="Proteomes" id="UP000245839">
    <property type="component" value="Unassembled WGS sequence"/>
</dbReference>
<evidence type="ECO:0000313" key="2">
    <source>
        <dbReference type="EMBL" id="SSA49943.1"/>
    </source>
</evidence>
<keyword evidence="3" id="KW-1185">Reference proteome</keyword>
<proteinExistence type="predicted"/>
<reference evidence="1 3" key="2">
    <citation type="submission" date="2018-03" db="EMBL/GenBank/DDBJ databases">
        <title>Genomic Encyclopedia of Archaeal and Bacterial Type Strains, Phase II (KMG-II): from individual species to whole genera.</title>
        <authorList>
            <person name="Goeker M."/>
        </authorList>
    </citation>
    <scope>NUCLEOTIDE SEQUENCE [LARGE SCALE GENOMIC DNA]</scope>
    <source>
        <strain evidence="1 3">DSM 25227</strain>
    </source>
</reference>
<dbReference type="InterPro" id="IPR007729">
    <property type="entry name" value="DGOK"/>
</dbReference>
<sequence>MTRWIAVDWGTSTLRATLMPDRETRASGKGMGVLAPGAFEAALLELVGDWIEGPTRIVACGMVGARQGWAEAPYAALPAKPLGAGLTRVATQDARLDVRIVPGLKQTAPHPDVMRGEETQIAGILAEKPDFDGIACLPGTHTKWAHLSAGEVISFRTVMTGELFATLSTHTVLRHSLTGDGWEEAPFLEAVSDALSRPETLAARLFELRAADLLYGQDAAIARSILSGLLIGAELAATRPWWLGRDVVITGSERTTRAYDAALRAQGLIPKLLPAEAMTLAGLTAAKDLP</sequence>
<accession>A0A2Y9C8Q8</accession>
<keyword evidence="2" id="KW-0808">Transferase</keyword>
<dbReference type="Gene3D" id="3.30.420.300">
    <property type="entry name" value="2-keto-3-deoxy-galactonokinase, substrate binding domain"/>
    <property type="match status" value="1"/>
</dbReference>
<reference evidence="2 4" key="1">
    <citation type="submission" date="2016-10" db="EMBL/GenBank/DDBJ databases">
        <authorList>
            <person name="Cai Z."/>
        </authorList>
    </citation>
    <scope>NUCLEOTIDE SEQUENCE [LARGE SCALE GENOMIC DNA]</scope>
    <source>
        <strain evidence="2 4">DSM 25227</strain>
    </source>
</reference>
<dbReference type="OrthoDB" id="256574at2"/>
<evidence type="ECO:0000313" key="3">
    <source>
        <dbReference type="Proteomes" id="UP000245839"/>
    </source>
</evidence>
<gene>
    <name evidence="1" type="ORF">BCF38_111111</name>
    <name evidence="2" type="ORF">SAMN05421539_111111</name>
</gene>
<keyword evidence="2" id="KW-0418">Kinase</keyword>
<dbReference type="Proteomes" id="UP000251571">
    <property type="component" value="Unassembled WGS sequence"/>
</dbReference>
<protein>
    <submittedName>
        <fullName evidence="2">2-dehydro-3-deoxygalactonokinase</fullName>
    </submittedName>
</protein>
<evidence type="ECO:0000313" key="1">
    <source>
        <dbReference type="EMBL" id="PWJ15094.1"/>
    </source>
</evidence>